<keyword evidence="7" id="KW-0802">TPR repeat</keyword>
<dbReference type="CDD" id="cd16913">
    <property type="entry name" value="YkuD_like"/>
    <property type="match status" value="1"/>
</dbReference>
<keyword evidence="5 8" id="KW-0573">Peptidoglycan synthesis</keyword>
<dbReference type="Gene3D" id="1.25.40.10">
    <property type="entry name" value="Tetratricopeptide repeat domain"/>
    <property type="match status" value="1"/>
</dbReference>
<keyword evidence="3" id="KW-0808">Transferase</keyword>
<dbReference type="GO" id="GO:0009252">
    <property type="term" value="P:peptidoglycan biosynthetic process"/>
    <property type="evidence" value="ECO:0007669"/>
    <property type="project" value="UniProtKB-UniPathway"/>
</dbReference>
<protein>
    <recommendedName>
        <fullName evidence="9">L,D-TPase catalytic domain-containing protein</fullName>
    </recommendedName>
</protein>
<dbReference type="KEGG" id="aae:aq_183"/>
<evidence type="ECO:0000256" key="7">
    <source>
        <dbReference type="PROSITE-ProRule" id="PRU00339"/>
    </source>
</evidence>
<evidence type="ECO:0000256" key="8">
    <source>
        <dbReference type="PROSITE-ProRule" id="PRU01373"/>
    </source>
</evidence>
<dbReference type="RefSeq" id="WP_010880067.1">
    <property type="nucleotide sequence ID" value="NC_000918.1"/>
</dbReference>
<dbReference type="UniPathway" id="UPA00219"/>
<proteinExistence type="inferred from homology"/>
<dbReference type="PROSITE" id="PS52029">
    <property type="entry name" value="LD_TPASE"/>
    <property type="match status" value="1"/>
</dbReference>
<keyword evidence="6 8" id="KW-0961">Cell wall biogenesis/degradation</keyword>
<organism evidence="10 11">
    <name type="scientific">Aquifex aeolicus (strain VF5)</name>
    <dbReference type="NCBI Taxonomy" id="224324"/>
    <lineage>
        <taxon>Bacteria</taxon>
        <taxon>Pseudomonadati</taxon>
        <taxon>Aquificota</taxon>
        <taxon>Aquificia</taxon>
        <taxon>Aquificales</taxon>
        <taxon>Aquificaceae</taxon>
        <taxon>Aquifex</taxon>
    </lineage>
</organism>
<dbReference type="Proteomes" id="UP000000798">
    <property type="component" value="Chromosome"/>
</dbReference>
<dbReference type="EnsemblBacteria" id="AAC06531">
    <property type="protein sequence ID" value="AAC06531"/>
    <property type="gene ID" value="aq_183"/>
</dbReference>
<evidence type="ECO:0000256" key="5">
    <source>
        <dbReference type="ARBA" id="ARBA00022984"/>
    </source>
</evidence>
<dbReference type="Pfam" id="PF03734">
    <property type="entry name" value="YkuD"/>
    <property type="match status" value="1"/>
</dbReference>
<dbReference type="InterPro" id="IPR038063">
    <property type="entry name" value="Transpep_catalytic_dom"/>
</dbReference>
<dbReference type="InterPro" id="IPR005490">
    <property type="entry name" value="LD_TPept_cat_dom"/>
</dbReference>
<dbReference type="EMBL" id="AE000657">
    <property type="protein sequence ID" value="AAC06531.1"/>
    <property type="molecule type" value="Genomic_DNA"/>
</dbReference>
<dbReference type="SUPFAM" id="SSF54427">
    <property type="entry name" value="NTF2-like"/>
    <property type="match status" value="1"/>
</dbReference>
<dbReference type="Pfam" id="PF24125">
    <property type="entry name" value="Cds6_C"/>
    <property type="match status" value="1"/>
</dbReference>
<name>O66569_AQUAE</name>
<dbReference type="PANTHER" id="PTHR36699:SF1">
    <property type="entry name" value="L,D-TRANSPEPTIDASE YAFK-RELATED"/>
    <property type="match status" value="1"/>
</dbReference>
<dbReference type="GO" id="GO:0016740">
    <property type="term" value="F:transferase activity"/>
    <property type="evidence" value="ECO:0007669"/>
    <property type="project" value="UniProtKB-KW"/>
</dbReference>
<evidence type="ECO:0000256" key="1">
    <source>
        <dbReference type="ARBA" id="ARBA00004752"/>
    </source>
</evidence>
<dbReference type="OrthoDB" id="9809748at2"/>
<dbReference type="InParanoid" id="O66569"/>
<feature type="domain" description="L,D-TPase catalytic" evidence="9">
    <location>
        <begin position="138"/>
        <end position="270"/>
    </location>
</feature>
<evidence type="ECO:0000256" key="3">
    <source>
        <dbReference type="ARBA" id="ARBA00022679"/>
    </source>
</evidence>
<dbReference type="InterPro" id="IPR032710">
    <property type="entry name" value="NTF2-like_dom_sf"/>
</dbReference>
<accession>O66569</accession>
<dbReference type="eggNOG" id="COG3034">
    <property type="taxonomic scope" value="Bacteria"/>
</dbReference>
<dbReference type="AlphaFoldDB" id="O66569"/>
<dbReference type="GO" id="GO:0008360">
    <property type="term" value="P:regulation of cell shape"/>
    <property type="evidence" value="ECO:0007669"/>
    <property type="project" value="UniProtKB-UniRule"/>
</dbReference>
<sequence>MILFLLLLSISFLFSYEELEKGKIRELFKKFYEGKTNDLELKVLKSYFENLNITVEDYVKLYTEGLLLEKEGKLKEAIQAYLKSIELNPYYNPSYYRFNFLIRKVENKEIYREKIRKILEKRFKEAPPVLVENPENHYVFLVEKMSQYLFVFKGKKLEGMYPVTTGMNIGDKEREGDGKTPEGVYYFTRFIPPEQLSEIYGGIAVALNYPNPYDKLLGKTGSGIWLHGSNEKDRDKLPFSTRGCVVAQTDVLKTEIVPKINLSNTLIGIYKVIPQSLEVENVKEFILSWKNAWEKKDLNRFISFYSKHFRWKGGGLKEWKDYKKRTILSKKFIKVDISNLSILAFSKLGDDEPRYYVIEFYQKYRSDTYSDEGIKRMYVVKEDGKLKVLSEEFIMKK</sequence>
<evidence type="ECO:0000259" key="9">
    <source>
        <dbReference type="PROSITE" id="PS52029"/>
    </source>
</evidence>
<keyword evidence="11" id="KW-1185">Reference proteome</keyword>
<dbReference type="HOGENOM" id="CLU_693788_0_0_0"/>
<dbReference type="GO" id="GO:0004175">
    <property type="term" value="F:endopeptidase activity"/>
    <property type="evidence" value="ECO:0000318"/>
    <property type="project" value="GO_Central"/>
</dbReference>
<dbReference type="InterPro" id="IPR019734">
    <property type="entry name" value="TPR_rpt"/>
</dbReference>
<dbReference type="PIR" id="E70317">
    <property type="entry name" value="E70317"/>
</dbReference>
<evidence type="ECO:0000256" key="6">
    <source>
        <dbReference type="ARBA" id="ARBA00023316"/>
    </source>
</evidence>
<keyword evidence="4 8" id="KW-0133">Cell shape</keyword>
<dbReference type="InterPro" id="IPR011990">
    <property type="entry name" value="TPR-like_helical_dom_sf"/>
</dbReference>
<dbReference type="GO" id="GO:0004180">
    <property type="term" value="F:carboxypeptidase activity"/>
    <property type="evidence" value="ECO:0000318"/>
    <property type="project" value="GO_Central"/>
</dbReference>
<dbReference type="SMR" id="O66569"/>
<dbReference type="STRING" id="224324.aq_183"/>
<comment type="pathway">
    <text evidence="1 8">Cell wall biogenesis; peptidoglycan biosynthesis.</text>
</comment>
<feature type="active site" description="Nucleophile" evidence="8">
    <location>
        <position position="244"/>
    </location>
</feature>
<feature type="active site" description="Proton donor/acceptor" evidence="8">
    <location>
        <position position="227"/>
    </location>
</feature>
<evidence type="ECO:0000256" key="2">
    <source>
        <dbReference type="ARBA" id="ARBA00005992"/>
    </source>
</evidence>
<dbReference type="Gene3D" id="2.40.440.10">
    <property type="entry name" value="L,D-transpeptidase catalytic domain-like"/>
    <property type="match status" value="1"/>
</dbReference>
<evidence type="ECO:0000313" key="11">
    <source>
        <dbReference type="Proteomes" id="UP000000798"/>
    </source>
</evidence>
<gene>
    <name evidence="10" type="ordered locus">aq_183</name>
</gene>
<dbReference type="PROSITE" id="PS50005">
    <property type="entry name" value="TPR"/>
    <property type="match status" value="1"/>
</dbReference>
<dbReference type="PANTHER" id="PTHR36699">
    <property type="entry name" value="LD-TRANSPEPTIDASE"/>
    <property type="match status" value="1"/>
</dbReference>
<dbReference type="InterPro" id="IPR056203">
    <property type="entry name" value="Cds6_C"/>
</dbReference>
<feature type="repeat" description="TPR" evidence="7">
    <location>
        <begin position="58"/>
        <end position="91"/>
    </location>
</feature>
<evidence type="ECO:0000256" key="4">
    <source>
        <dbReference type="ARBA" id="ARBA00022960"/>
    </source>
</evidence>
<dbReference type="SUPFAM" id="SSF48452">
    <property type="entry name" value="TPR-like"/>
    <property type="match status" value="1"/>
</dbReference>
<comment type="similarity">
    <text evidence="2">Belongs to the YkuD family.</text>
</comment>
<dbReference type="GO" id="GO:0071555">
    <property type="term" value="P:cell wall organization"/>
    <property type="evidence" value="ECO:0007669"/>
    <property type="project" value="UniProtKB-UniRule"/>
</dbReference>
<evidence type="ECO:0000313" key="10">
    <source>
        <dbReference type="EMBL" id="AAC06531.1"/>
    </source>
</evidence>
<dbReference type="SUPFAM" id="SSF141523">
    <property type="entry name" value="L,D-transpeptidase catalytic domain-like"/>
    <property type="match status" value="1"/>
</dbReference>
<dbReference type="SMART" id="SM00028">
    <property type="entry name" value="TPR"/>
    <property type="match status" value="1"/>
</dbReference>
<dbReference type="PATRIC" id="fig|224324.8.peg.159"/>
<reference evidence="10 11" key="1">
    <citation type="journal article" date="1998" name="Nature">
        <title>The complete genome of the hyperthermophilic bacterium Aquifex aeolicus.</title>
        <authorList>
            <person name="Deckert G."/>
            <person name="Warren P.V."/>
            <person name="Gaasterland T."/>
            <person name="Young W.G."/>
            <person name="Lenox A.L."/>
            <person name="Graham D.E."/>
            <person name="Overbeek R."/>
            <person name="Snead M.A."/>
            <person name="Keller M."/>
            <person name="Aujay M."/>
            <person name="Huber R."/>
            <person name="Feldman R.A."/>
            <person name="Short J.M."/>
            <person name="Olson G.J."/>
            <person name="Swanson R.V."/>
        </authorList>
    </citation>
    <scope>NUCLEOTIDE SEQUENCE [LARGE SCALE GENOMIC DNA]</scope>
    <source>
        <strain evidence="10 11">VF5</strain>
    </source>
</reference>